<reference evidence="3" key="1">
    <citation type="submission" date="2016-03" db="EMBL/GenBank/DDBJ databases">
        <title>Complete genome sequence of the type strain Actinoalloteichus hymeniacidonis DSM 45092.</title>
        <authorList>
            <person name="Schaffert L."/>
            <person name="Albersmeier A."/>
            <person name="Winkler A."/>
            <person name="Kalinowski J."/>
            <person name="Zotchev S."/>
            <person name="Ruckert C."/>
        </authorList>
    </citation>
    <scope>NUCLEOTIDE SEQUENCE [LARGE SCALE GENOMIC DNA]</scope>
    <source>
        <strain evidence="3">HPA177(T) (DSM 45092(T))</strain>
    </source>
</reference>
<feature type="compositionally biased region" description="Basic and acidic residues" evidence="1">
    <location>
        <begin position="121"/>
        <end position="136"/>
    </location>
</feature>
<accession>A0AAC9MXX6</accession>
<dbReference type="Proteomes" id="UP000095210">
    <property type="component" value="Chromosome"/>
</dbReference>
<gene>
    <name evidence="2" type="ORF">TL08_09575</name>
</gene>
<evidence type="ECO:0000313" key="3">
    <source>
        <dbReference type="Proteomes" id="UP000095210"/>
    </source>
</evidence>
<dbReference type="KEGG" id="ahm:TL08_09575"/>
<protein>
    <submittedName>
        <fullName evidence="2">Uncharacterized protein</fullName>
    </submittedName>
</protein>
<dbReference type="RefSeq" id="WP_069848236.1">
    <property type="nucleotide sequence ID" value="NZ_CP014859.1"/>
</dbReference>
<name>A0AAC9MXX6_9PSEU</name>
<evidence type="ECO:0000313" key="2">
    <source>
        <dbReference type="EMBL" id="AOS62730.1"/>
    </source>
</evidence>
<feature type="region of interest" description="Disordered" evidence="1">
    <location>
        <begin position="1"/>
        <end position="156"/>
    </location>
</feature>
<dbReference type="EMBL" id="CP014859">
    <property type="protein sequence ID" value="AOS62730.1"/>
    <property type="molecule type" value="Genomic_DNA"/>
</dbReference>
<feature type="compositionally biased region" description="Gly residues" evidence="1">
    <location>
        <begin position="77"/>
        <end position="87"/>
    </location>
</feature>
<keyword evidence="3" id="KW-1185">Reference proteome</keyword>
<dbReference type="AlphaFoldDB" id="A0AAC9MXX6"/>
<organism evidence="2 3">
    <name type="scientific">Actinoalloteichus hymeniacidonis</name>
    <dbReference type="NCBI Taxonomy" id="340345"/>
    <lineage>
        <taxon>Bacteria</taxon>
        <taxon>Bacillati</taxon>
        <taxon>Actinomycetota</taxon>
        <taxon>Actinomycetes</taxon>
        <taxon>Pseudonocardiales</taxon>
        <taxon>Pseudonocardiaceae</taxon>
        <taxon>Actinoalloteichus</taxon>
    </lineage>
</organism>
<evidence type="ECO:0000256" key="1">
    <source>
        <dbReference type="SAM" id="MobiDB-lite"/>
    </source>
</evidence>
<proteinExistence type="predicted"/>
<sequence length="156" mass="15746">MQNRDQFGMPDGGRVEPATPPMGIRLPAGGPGAQSPAGPYQGEQRSPQSGWEGGQAPSARVEPVTPPMGNPLPLSGAGTGAAFGGSAIGEPDVASLIGDDSGHAAPAVIGGEDPFGDAGDGDTRDWPTLQRTRDAQADESADGGKRGNRMFGRRDG</sequence>